<dbReference type="PANTHER" id="PTHR37362:SF1">
    <property type="entry name" value="TESTIS-EXPRESSED PROTEIN 38"/>
    <property type="match status" value="1"/>
</dbReference>
<accession>A0A8C9PZ75</accession>
<feature type="compositionally biased region" description="Basic and acidic residues" evidence="1">
    <location>
        <begin position="103"/>
        <end position="112"/>
    </location>
</feature>
<feature type="region of interest" description="Disordered" evidence="1">
    <location>
        <begin position="99"/>
        <end position="126"/>
    </location>
</feature>
<keyword evidence="2" id="KW-1133">Transmembrane helix</keyword>
<organism evidence="3 4">
    <name type="scientific">Spermophilus dauricus</name>
    <name type="common">Daurian ground squirrel</name>
    <dbReference type="NCBI Taxonomy" id="99837"/>
    <lineage>
        <taxon>Eukaryota</taxon>
        <taxon>Metazoa</taxon>
        <taxon>Chordata</taxon>
        <taxon>Craniata</taxon>
        <taxon>Vertebrata</taxon>
        <taxon>Euteleostomi</taxon>
        <taxon>Mammalia</taxon>
        <taxon>Eutheria</taxon>
        <taxon>Euarchontoglires</taxon>
        <taxon>Glires</taxon>
        <taxon>Rodentia</taxon>
        <taxon>Sciuromorpha</taxon>
        <taxon>Sciuridae</taxon>
        <taxon>Xerinae</taxon>
        <taxon>Marmotini</taxon>
        <taxon>Spermophilus</taxon>
    </lineage>
</organism>
<evidence type="ECO:0000313" key="4">
    <source>
        <dbReference type="Proteomes" id="UP000694422"/>
    </source>
</evidence>
<evidence type="ECO:0000256" key="2">
    <source>
        <dbReference type="SAM" id="Phobius"/>
    </source>
</evidence>
<dbReference type="InterPro" id="IPR031677">
    <property type="entry name" value="TEX38"/>
</dbReference>
<evidence type="ECO:0008006" key="5">
    <source>
        <dbReference type="Google" id="ProtNLM"/>
    </source>
</evidence>
<dbReference type="PANTHER" id="PTHR37362">
    <property type="entry name" value="TESTIS-EXPRESSED PROTEIN 38"/>
    <property type="match status" value="1"/>
</dbReference>
<reference evidence="3" key="2">
    <citation type="submission" date="2025-09" db="UniProtKB">
        <authorList>
            <consortium name="Ensembl"/>
        </authorList>
    </citation>
    <scope>IDENTIFICATION</scope>
</reference>
<proteinExistence type="predicted"/>
<protein>
    <recommendedName>
        <fullName evidence="5">Testis expressed 38</fullName>
    </recommendedName>
</protein>
<dbReference type="Proteomes" id="UP000694422">
    <property type="component" value="Unplaced"/>
</dbReference>
<evidence type="ECO:0000256" key="1">
    <source>
        <dbReference type="SAM" id="MobiDB-lite"/>
    </source>
</evidence>
<keyword evidence="2" id="KW-0472">Membrane</keyword>
<evidence type="ECO:0000313" key="3">
    <source>
        <dbReference type="Ensembl" id="ENSSDAP00000016692.1"/>
    </source>
</evidence>
<dbReference type="PROSITE" id="PS51257">
    <property type="entry name" value="PROKAR_LIPOPROTEIN"/>
    <property type="match status" value="1"/>
</dbReference>
<reference evidence="3" key="1">
    <citation type="submission" date="2025-08" db="UniProtKB">
        <authorList>
            <consortium name="Ensembl"/>
        </authorList>
    </citation>
    <scope>IDENTIFICATION</scope>
</reference>
<feature type="transmembrane region" description="Helical" evidence="2">
    <location>
        <begin position="17"/>
        <end position="39"/>
    </location>
</feature>
<dbReference type="AlphaFoldDB" id="A0A8C9PZ75"/>
<dbReference type="Ensembl" id="ENSSDAT00000018969.1">
    <property type="protein sequence ID" value="ENSSDAP00000016692.1"/>
    <property type="gene ID" value="ENSSDAG00000015114.1"/>
</dbReference>
<sequence length="193" mass="21935">MDSQKEDMGLPGTWVPWYFGLLGLCTIITGGCILLLHWWKNVQRRQRAQQWVEVMRAATFSYSPLLYWVNKRRRYGMTAAIRRDPPQAIDNTDIKLQIPDLPSEPHPREDRHHAFRGRSPKEEASVPLQPALVVPQQPSPKGIDPLCPTPSAPPLCTLNFPPMLSHSASYPLLRAPKRQVHFYSLPTLAQGVN</sequence>
<keyword evidence="4" id="KW-1185">Reference proteome</keyword>
<dbReference type="Pfam" id="PF15834">
    <property type="entry name" value="THEG4"/>
    <property type="match status" value="1"/>
</dbReference>
<name>A0A8C9PZ75_SPEDA</name>
<keyword evidence="2" id="KW-0812">Transmembrane</keyword>